<evidence type="ECO:0000256" key="1">
    <source>
        <dbReference type="SAM" id="MobiDB-lite"/>
    </source>
</evidence>
<protein>
    <recommendedName>
        <fullName evidence="3">Zinc finger/thioredoxin putative domain-containing protein</fullName>
    </recommendedName>
</protein>
<feature type="compositionally biased region" description="Basic and acidic residues" evidence="1">
    <location>
        <begin position="115"/>
        <end position="130"/>
    </location>
</feature>
<feature type="compositionally biased region" description="Basic and acidic residues" evidence="1">
    <location>
        <begin position="96"/>
        <end position="108"/>
    </location>
</feature>
<evidence type="ECO:0000313" key="5">
    <source>
        <dbReference type="Proteomes" id="UP000503308"/>
    </source>
</evidence>
<dbReference type="KEGG" id="rpon:G3256_15480"/>
<evidence type="ECO:0000313" key="4">
    <source>
        <dbReference type="EMBL" id="QJF52471.1"/>
    </source>
</evidence>
<gene>
    <name evidence="4" type="ORF">G3256_15480</name>
</gene>
<evidence type="ECO:0000259" key="3">
    <source>
        <dbReference type="Pfam" id="PF13717"/>
    </source>
</evidence>
<reference evidence="4 5" key="1">
    <citation type="submission" date="2020-02" db="EMBL/GenBank/DDBJ databases">
        <title>Genome sequence of Roseobacter ponti.</title>
        <authorList>
            <person name="Hollensteiner J."/>
            <person name="Schneider D."/>
            <person name="Poehlein A."/>
            <person name="Daniel R."/>
        </authorList>
    </citation>
    <scope>NUCLEOTIDE SEQUENCE [LARGE SCALE GENOMIC DNA]</scope>
    <source>
        <strain evidence="4 5">DSM 106830</strain>
    </source>
</reference>
<name>A0A858SYB3_9RHOB</name>
<feature type="transmembrane region" description="Helical" evidence="2">
    <location>
        <begin position="232"/>
        <end position="250"/>
    </location>
</feature>
<dbReference type="AlphaFoldDB" id="A0A858SYB3"/>
<dbReference type="InterPro" id="IPR011723">
    <property type="entry name" value="Znf/thioredoxin_put"/>
</dbReference>
<proteinExistence type="predicted"/>
<sequence>MRLICPNCDAQYEVPDEVIPSEGRDVQCSNCGQTWFQDHPDTLSRAQQEQAAAPGPDEEIIHPEDAIPDPVAQELPAEEPEPDTAAPVFEPGPAPRPDENSPARRRVDPGVASVLREEAELETTARRRDAPGSLESQPDLGLGGFDAPDEAGKRAGEARDRMARMRGETDLSGEEQMEQFRAESAAAASRRDLLPDIEEINSTLRSNQDRGPGDAGQTGQSEVREKRSSRRGFVLTVALFAVLALIYVYAPDLSQMVPALEPALTSYTGIVDTWRAWLNGQVEGLLSWLDAAAVSSNQ</sequence>
<accession>A0A858SYB3</accession>
<dbReference type="RefSeq" id="WP_169641690.1">
    <property type="nucleotide sequence ID" value="NZ_CP048788.1"/>
</dbReference>
<keyword evidence="2" id="KW-0472">Membrane</keyword>
<feature type="compositionally biased region" description="Basic and acidic residues" evidence="1">
    <location>
        <begin position="150"/>
        <end position="169"/>
    </location>
</feature>
<feature type="domain" description="Zinc finger/thioredoxin putative" evidence="3">
    <location>
        <begin position="1"/>
        <end position="36"/>
    </location>
</feature>
<dbReference type="EMBL" id="CP048788">
    <property type="protein sequence ID" value="QJF52471.1"/>
    <property type="molecule type" value="Genomic_DNA"/>
</dbReference>
<dbReference type="Proteomes" id="UP000503308">
    <property type="component" value="Chromosome"/>
</dbReference>
<evidence type="ECO:0000256" key="2">
    <source>
        <dbReference type="SAM" id="Phobius"/>
    </source>
</evidence>
<dbReference type="NCBIfam" id="TIGR02098">
    <property type="entry name" value="MJ0042_CXXC"/>
    <property type="match status" value="1"/>
</dbReference>
<keyword evidence="2" id="KW-0812">Transmembrane</keyword>
<feature type="region of interest" description="Disordered" evidence="1">
    <location>
        <begin position="43"/>
        <end position="226"/>
    </location>
</feature>
<keyword evidence="2" id="KW-1133">Transmembrane helix</keyword>
<dbReference type="Pfam" id="PF13717">
    <property type="entry name" value="Zn_ribbon_4"/>
    <property type="match status" value="1"/>
</dbReference>
<organism evidence="4 5">
    <name type="scientific">Roseobacter ponti</name>
    <dbReference type="NCBI Taxonomy" id="1891787"/>
    <lineage>
        <taxon>Bacteria</taxon>
        <taxon>Pseudomonadati</taxon>
        <taxon>Pseudomonadota</taxon>
        <taxon>Alphaproteobacteria</taxon>
        <taxon>Rhodobacterales</taxon>
        <taxon>Roseobacteraceae</taxon>
        <taxon>Roseobacter</taxon>
    </lineage>
</organism>
<keyword evidence="5" id="KW-1185">Reference proteome</keyword>